<dbReference type="GeneID" id="109717696"/>
<sequence length="294" mass="33239">MEEARRREMRNSTRGESLSLSDMVLGFFEETEGERSWDNNDNRDNDDNDNNNNSNNGEGSTANAAERKAFWESQDQLLQEALARTSTAESRIRADTEEAVRNMLSGGFACSCANRGARDCRNCSLRHIADRLRAAGYNSALCRSKWRRSPDIPSGEHSYVDVVVDTKNAKKGPTRIVIELNFRAEFEMARVSIEYSGMVSRLPQIFVGRLERLKNIVKIMCEAAKQCMKENRMHMGPWRKHKYMQSKWLTAPERIVSTDAPLIPAAAEAAGRRVPKSRASMLTFDLHCTAVEVV</sequence>
<gene>
    <name evidence="3" type="primary">LOC109717696</name>
</gene>
<reference evidence="2" key="1">
    <citation type="journal article" date="2015" name="Nat. Genet.">
        <title>The pineapple genome and the evolution of CAM photosynthesis.</title>
        <authorList>
            <person name="Ming R."/>
            <person name="VanBuren R."/>
            <person name="Wai C.M."/>
            <person name="Tang H."/>
            <person name="Schatz M.C."/>
            <person name="Bowers J.E."/>
            <person name="Lyons E."/>
            <person name="Wang M.L."/>
            <person name="Chen J."/>
            <person name="Biggers E."/>
            <person name="Zhang J."/>
            <person name="Huang L."/>
            <person name="Zhang L."/>
            <person name="Miao W."/>
            <person name="Zhang J."/>
            <person name="Ye Z."/>
            <person name="Miao C."/>
            <person name="Lin Z."/>
            <person name="Wang H."/>
            <person name="Zhou H."/>
            <person name="Yim W.C."/>
            <person name="Priest H.D."/>
            <person name="Zheng C."/>
            <person name="Woodhouse M."/>
            <person name="Edger P.P."/>
            <person name="Guyot R."/>
            <person name="Guo H.B."/>
            <person name="Guo H."/>
            <person name="Zheng G."/>
            <person name="Singh R."/>
            <person name="Sharma A."/>
            <person name="Min X."/>
            <person name="Zheng Y."/>
            <person name="Lee H."/>
            <person name="Gurtowski J."/>
            <person name="Sedlazeck F.J."/>
            <person name="Harkess A."/>
            <person name="McKain M.R."/>
            <person name="Liao Z."/>
            <person name="Fang J."/>
            <person name="Liu J."/>
            <person name="Zhang X."/>
            <person name="Zhang Q."/>
            <person name="Hu W."/>
            <person name="Qin Y."/>
            <person name="Wang K."/>
            <person name="Chen L.Y."/>
            <person name="Shirley N."/>
            <person name="Lin Y.R."/>
            <person name="Liu L.Y."/>
            <person name="Hernandez A.G."/>
            <person name="Wright C.L."/>
            <person name="Bulone V."/>
            <person name="Tuskan G.A."/>
            <person name="Heath K."/>
            <person name="Zee F."/>
            <person name="Moore P.H."/>
            <person name="Sunkar R."/>
            <person name="Leebens-Mack J.H."/>
            <person name="Mockler T."/>
            <person name="Bennetzen J.L."/>
            <person name="Freeling M."/>
            <person name="Sankoff D."/>
            <person name="Paterson A.H."/>
            <person name="Zhu X."/>
            <person name="Yang X."/>
            <person name="Smith J.A."/>
            <person name="Cushman J.C."/>
            <person name="Paull R.E."/>
            <person name="Yu Q."/>
        </authorList>
    </citation>
    <scope>NUCLEOTIDE SEQUENCE [LARGE SCALE GENOMIC DNA]</scope>
    <source>
        <strain evidence="2">cv. F153</strain>
    </source>
</reference>
<dbReference type="NCBIfam" id="TIGR01615">
    <property type="entry name" value="A_thal_3542"/>
    <property type="match status" value="1"/>
</dbReference>
<dbReference type="Gramene" id="Aco005614.1.mrna1">
    <property type="protein sequence ID" value="Aco005614.1.mrna1"/>
    <property type="gene ID" value="Aco005614.1.path1"/>
</dbReference>
<keyword evidence="2" id="KW-1185">Reference proteome</keyword>
<accession>A0A6P5FS90</accession>
<feature type="compositionally biased region" description="Basic and acidic residues" evidence="1">
    <location>
        <begin position="33"/>
        <end position="45"/>
    </location>
</feature>
<dbReference type="RefSeq" id="XP_020099156.1">
    <property type="nucleotide sequence ID" value="XM_020243567.1"/>
</dbReference>
<evidence type="ECO:0000256" key="1">
    <source>
        <dbReference type="SAM" id="MobiDB-lite"/>
    </source>
</evidence>
<feature type="compositionally biased region" description="Basic and acidic residues" evidence="1">
    <location>
        <begin position="1"/>
        <end position="13"/>
    </location>
</feature>
<proteinExistence type="predicted"/>
<dbReference type="PANTHER" id="PTHR31579">
    <property type="entry name" value="OS03G0796600 PROTEIN"/>
    <property type="match status" value="1"/>
</dbReference>
<reference evidence="3" key="2">
    <citation type="submission" date="2025-08" db="UniProtKB">
        <authorList>
            <consortium name="RefSeq"/>
        </authorList>
    </citation>
    <scope>IDENTIFICATION</scope>
    <source>
        <tissue evidence="3">Leaf</tissue>
    </source>
</reference>
<name>A0A6P5FS90_ANACO</name>
<evidence type="ECO:0000313" key="3">
    <source>
        <dbReference type="RefSeq" id="XP_020099156.1"/>
    </source>
</evidence>
<dbReference type="PANTHER" id="PTHR31579:SF58">
    <property type="entry name" value="PLANT-SPECIFIC DOMAIN TIGR01615 FAMILY PROTEIN"/>
    <property type="match status" value="1"/>
</dbReference>
<protein>
    <submittedName>
        <fullName evidence="3">Uncharacterized protein LOC109717696</fullName>
    </submittedName>
</protein>
<dbReference type="AlphaFoldDB" id="A0A6P5FS90"/>
<dbReference type="Proteomes" id="UP000515123">
    <property type="component" value="Linkage group 11"/>
</dbReference>
<feature type="region of interest" description="Disordered" evidence="1">
    <location>
        <begin position="1"/>
        <end position="62"/>
    </location>
</feature>
<dbReference type="Pfam" id="PF04720">
    <property type="entry name" value="PDDEXK_6"/>
    <property type="match status" value="1"/>
</dbReference>
<dbReference type="InterPro" id="IPR006502">
    <property type="entry name" value="PDDEXK-like"/>
</dbReference>
<dbReference type="OrthoDB" id="691424at2759"/>
<organism evidence="2 3">
    <name type="scientific">Ananas comosus</name>
    <name type="common">Pineapple</name>
    <name type="synonym">Ananas ananas</name>
    <dbReference type="NCBI Taxonomy" id="4615"/>
    <lineage>
        <taxon>Eukaryota</taxon>
        <taxon>Viridiplantae</taxon>
        <taxon>Streptophyta</taxon>
        <taxon>Embryophyta</taxon>
        <taxon>Tracheophyta</taxon>
        <taxon>Spermatophyta</taxon>
        <taxon>Magnoliopsida</taxon>
        <taxon>Liliopsida</taxon>
        <taxon>Poales</taxon>
        <taxon>Bromeliaceae</taxon>
        <taxon>Bromelioideae</taxon>
        <taxon>Ananas</taxon>
    </lineage>
</organism>
<evidence type="ECO:0000313" key="2">
    <source>
        <dbReference type="Proteomes" id="UP000515123"/>
    </source>
</evidence>